<proteinExistence type="inferred from homology"/>
<dbReference type="GO" id="GO:0140359">
    <property type="term" value="F:ABC-type transporter activity"/>
    <property type="evidence" value="ECO:0007669"/>
    <property type="project" value="InterPro"/>
</dbReference>
<evidence type="ECO:0000256" key="5">
    <source>
        <dbReference type="ARBA" id="ARBA00022741"/>
    </source>
</evidence>
<evidence type="ECO:0000256" key="4">
    <source>
        <dbReference type="ARBA" id="ARBA00022737"/>
    </source>
</evidence>
<dbReference type="KEGG" id="dcr:108209345"/>
<evidence type="ECO:0000313" key="10">
    <source>
        <dbReference type="EMBL" id="WOG90109.1"/>
    </source>
</evidence>
<dbReference type="PANTHER" id="PTHR45136:SF2">
    <property type="entry name" value="ABC TRANSPORTER DOMAIN-CONTAINING PROTEIN"/>
    <property type="match status" value="1"/>
</dbReference>
<keyword evidence="2" id="KW-0813">Transport</keyword>
<dbReference type="AlphaFoldDB" id="A0A166F7G9"/>
<sequence>MGAGMLSYADGIDKLLLFFGTIGCIGEGMMIPATMLILSDMISSLAQADSGDRSNSSYDAPNVYALRLVYVAVGVGVAAFVDGICWTRTAERQTSRMRVEYLRSILSQEVGFFDEHAGSSTTFDVISSISVDAYSIQNVIAEKIPLCIAQFSMFILCFICGFVLSWRLALASIPLTIVFIIPGVGFGKLMMNLGKEITDANGVAGAIAEQAISSIRTVYSCVGENQTLDRLNEAFENCMELGIQQGLTKGLLIGCMGVIYAAWGCQAWIGSLLITQRGENGGQVFISGLCIFVGGVAAMSALPNISFFAEARAAALRISATVNRVSLIDLEDEGQILDAARLDVAFVDVSFSYPSRPSTMILEGFNLKVGGGETLGLVGTSGCGKSTVISLLERLYDPVKGDILINGSNVKSLSLKWLRSQMGLVSQEPILFATSIKENIMFGKEGASMEIIIKAAHAANAHNFISSLPEGYDTRVGQSGVQLSGGQKQRIAIARALIRDPKILLLDEATSALDAQSEKVVQETLDQASVGRTTIVIAHRLATVHRAHNIAVLQSGRVIELGTHTELMQMNNKGGAYRRMVQMQQTNRDDKSSTYYNSEGAKNNFRNRNMKLSKVARNKQSPKISVNSSSGIISSPSISFVELTPFDILPANNREDVDLINSSNTSYLKLSLLKLNAPEWKEMLLGCLGAAGAGAIQPVFSYFLGSLVSVYFLPENSKIKSEIKLYIYIFLYLAVFNFLCSILQHYDFGVMGERLTKRFREKVLTNLFTFEIGYFDRDENSSAAICARITTEASKVRSLIGDRMSLLVQAILNASMSYTLALIATWRLAIVLIAMQPLLIGIFYGKASLMKILSEKTRIAQNEGSKLAREAVVNHRTITAFSSQKRLLSLFSLAMEGPRKQSKLFSWITAMGYFCVHFLTTISVVVTFWYGGRLQSQGLLQSKNLFQAFFVLMASAKTIAEAGSMSSDLAESSSAISSLFRILDRKSELEPEDPKGIIVEETMKGNIEINNIFFAYPSRPEQMILKGLNLKIDAGKTVALVGQSGSGKSTIIGLIERFYDPLKGSILIDKRDVKSYNLRSLRSHIALVSQEPTLLGGTILQNIVYGKENATEAEIREASRLANADEFISSMKDGYNTYCGERGVQLSGGEKQRIALARAILKNSRILLLDEATSALDSISQNIVQKALKKMMVDRTCIVIAHHLSTIRKSDSIAVISNGKIVEQGSHSDLLALGEAGSYCSLAKLQRGMT</sequence>
<dbReference type="Gene3D" id="1.20.1560.10">
    <property type="entry name" value="ABC transporter type 1, transmembrane domain"/>
    <property type="match status" value="3"/>
</dbReference>
<dbReference type="Pfam" id="PF00005">
    <property type="entry name" value="ABC_tran"/>
    <property type="match status" value="2"/>
</dbReference>
<dbReference type="InterPro" id="IPR027417">
    <property type="entry name" value="P-loop_NTPase"/>
</dbReference>
<name>A0A166F7G9_DAUCS</name>
<dbReference type="SUPFAM" id="SSF90123">
    <property type="entry name" value="ABC transporter transmembrane region"/>
    <property type="match status" value="2"/>
</dbReference>
<keyword evidence="8" id="KW-0472">Membrane</keyword>
<dbReference type="InterPro" id="IPR017871">
    <property type="entry name" value="ABC_transporter-like_CS"/>
</dbReference>
<evidence type="ECO:0000256" key="8">
    <source>
        <dbReference type="ARBA" id="ARBA00023136"/>
    </source>
</evidence>
<dbReference type="CDD" id="cd03249">
    <property type="entry name" value="ABC_MTABC3_MDL1_MDL2"/>
    <property type="match status" value="2"/>
</dbReference>
<evidence type="ECO:0000256" key="6">
    <source>
        <dbReference type="ARBA" id="ARBA00022840"/>
    </source>
</evidence>
<keyword evidence="7" id="KW-1133">Transmembrane helix</keyword>
<protein>
    <submittedName>
        <fullName evidence="10">Uncharacterized protein</fullName>
    </submittedName>
</protein>
<dbReference type="GO" id="GO:0016887">
    <property type="term" value="F:ATP hydrolysis activity"/>
    <property type="evidence" value="ECO:0007669"/>
    <property type="project" value="InterPro"/>
</dbReference>
<dbReference type="InterPro" id="IPR003439">
    <property type="entry name" value="ABC_transporter-like_ATP-bd"/>
</dbReference>
<dbReference type="SUPFAM" id="SSF52540">
    <property type="entry name" value="P-loop containing nucleoside triphosphate hydrolases"/>
    <property type="match status" value="2"/>
</dbReference>
<dbReference type="Gramene" id="KZN07431">
    <property type="protein sequence ID" value="KZN07431"/>
    <property type="gene ID" value="DCAR_008268"/>
</dbReference>
<dbReference type="Gene3D" id="3.40.50.300">
    <property type="entry name" value="P-loop containing nucleotide triphosphate hydrolases"/>
    <property type="match status" value="2"/>
</dbReference>
<gene>
    <name evidence="10" type="ORF">DCAR_0209350</name>
</gene>
<reference evidence="10" key="2">
    <citation type="submission" date="2022-03" db="EMBL/GenBank/DDBJ databases">
        <title>Draft title - Genomic analysis of global carrot germplasm unveils the trajectory of domestication and the origin of high carotenoid orange carrot.</title>
        <authorList>
            <person name="Iorizzo M."/>
            <person name="Ellison S."/>
            <person name="Senalik D."/>
            <person name="Macko-Podgorni A."/>
            <person name="Grzebelus D."/>
            <person name="Bostan H."/>
            <person name="Rolling W."/>
            <person name="Curaba J."/>
            <person name="Simon P."/>
        </authorList>
    </citation>
    <scope>NUCLEOTIDE SEQUENCE</scope>
    <source>
        <tissue evidence="10">Leaf</tissue>
    </source>
</reference>
<dbReference type="InterPro" id="IPR011527">
    <property type="entry name" value="ABC1_TM_dom"/>
</dbReference>
<evidence type="ECO:0000256" key="7">
    <source>
        <dbReference type="ARBA" id="ARBA00022989"/>
    </source>
</evidence>
<reference evidence="10" key="1">
    <citation type="journal article" date="2016" name="Nat. Genet.">
        <title>A high-quality carrot genome assembly provides new insights into carotenoid accumulation and asterid genome evolution.</title>
        <authorList>
            <person name="Iorizzo M."/>
            <person name="Ellison S."/>
            <person name="Senalik D."/>
            <person name="Zeng P."/>
            <person name="Satapoomin P."/>
            <person name="Huang J."/>
            <person name="Bowman M."/>
            <person name="Iovene M."/>
            <person name="Sanseverino W."/>
            <person name="Cavagnaro P."/>
            <person name="Yildiz M."/>
            <person name="Macko-Podgorni A."/>
            <person name="Moranska E."/>
            <person name="Grzebelus E."/>
            <person name="Grzebelus D."/>
            <person name="Ashrafi H."/>
            <person name="Zheng Z."/>
            <person name="Cheng S."/>
            <person name="Spooner D."/>
            <person name="Van Deynze A."/>
            <person name="Simon P."/>
        </authorList>
    </citation>
    <scope>NUCLEOTIDE SEQUENCE</scope>
    <source>
        <tissue evidence="10">Leaf</tissue>
    </source>
</reference>
<dbReference type="PROSITE" id="PS50893">
    <property type="entry name" value="ABC_TRANSPORTER_2"/>
    <property type="match status" value="2"/>
</dbReference>
<dbReference type="Proteomes" id="UP000077755">
    <property type="component" value="Chromosome 2"/>
</dbReference>
<dbReference type="GO" id="GO:0016020">
    <property type="term" value="C:membrane"/>
    <property type="evidence" value="ECO:0007669"/>
    <property type="project" value="InterPro"/>
</dbReference>
<accession>A0A166F7G9</accession>
<evidence type="ECO:0000256" key="1">
    <source>
        <dbReference type="ARBA" id="ARBA00007577"/>
    </source>
</evidence>
<keyword evidence="4" id="KW-0677">Repeat</keyword>
<dbReference type="PANTHER" id="PTHR45136">
    <property type="entry name" value="ABC TRANSPORTER DOMAIN-CONTAINING PROTEIN"/>
    <property type="match status" value="1"/>
</dbReference>
<dbReference type="GO" id="GO:0005524">
    <property type="term" value="F:ATP binding"/>
    <property type="evidence" value="ECO:0007669"/>
    <property type="project" value="UniProtKB-KW"/>
</dbReference>
<dbReference type="InterPro" id="IPR003593">
    <property type="entry name" value="AAA+_ATPase"/>
</dbReference>
<dbReference type="SMART" id="SM00382">
    <property type="entry name" value="AAA"/>
    <property type="match status" value="2"/>
</dbReference>
<evidence type="ECO:0000313" key="11">
    <source>
        <dbReference type="Proteomes" id="UP000077755"/>
    </source>
</evidence>
<evidence type="ECO:0000256" key="9">
    <source>
        <dbReference type="ARBA" id="ARBA00023180"/>
    </source>
</evidence>
<keyword evidence="3" id="KW-0812">Transmembrane</keyword>
<comment type="similarity">
    <text evidence="1">Belongs to the ABC transporter superfamily. ABCB family. Multidrug resistance exporter (TC 3.A.1.201) subfamily.</text>
</comment>
<dbReference type="CDD" id="cd18577">
    <property type="entry name" value="ABC_6TM_Pgp_ABCB1_D1_like"/>
    <property type="match status" value="1"/>
</dbReference>
<dbReference type="InterPro" id="IPR036640">
    <property type="entry name" value="ABC1_TM_sf"/>
</dbReference>
<keyword evidence="9" id="KW-0325">Glycoprotein</keyword>
<evidence type="ECO:0000256" key="2">
    <source>
        <dbReference type="ARBA" id="ARBA00022448"/>
    </source>
</evidence>
<dbReference type="PROSITE" id="PS00211">
    <property type="entry name" value="ABC_TRANSPORTER_1"/>
    <property type="match status" value="2"/>
</dbReference>
<dbReference type="FunFam" id="3.40.50.300:FF:000205">
    <property type="entry name" value="ABC transporter B family member 4"/>
    <property type="match status" value="2"/>
</dbReference>
<dbReference type="OrthoDB" id="6500128at2759"/>
<dbReference type="CDD" id="cd18578">
    <property type="entry name" value="ABC_6TM_Pgp_ABCB1_D2_like"/>
    <property type="match status" value="1"/>
</dbReference>
<dbReference type="PROSITE" id="PS50929">
    <property type="entry name" value="ABC_TM1F"/>
    <property type="match status" value="2"/>
</dbReference>
<evidence type="ECO:0000256" key="3">
    <source>
        <dbReference type="ARBA" id="ARBA00022692"/>
    </source>
</evidence>
<dbReference type="EMBL" id="CP093344">
    <property type="protein sequence ID" value="WOG90109.1"/>
    <property type="molecule type" value="Genomic_DNA"/>
</dbReference>
<keyword evidence="5" id="KW-0547">Nucleotide-binding</keyword>
<keyword evidence="11" id="KW-1185">Reference proteome</keyword>
<dbReference type="Pfam" id="PF00664">
    <property type="entry name" value="ABC_membrane"/>
    <property type="match status" value="2"/>
</dbReference>
<organism evidence="10 11">
    <name type="scientific">Daucus carota subsp. sativus</name>
    <name type="common">Carrot</name>
    <dbReference type="NCBI Taxonomy" id="79200"/>
    <lineage>
        <taxon>Eukaryota</taxon>
        <taxon>Viridiplantae</taxon>
        <taxon>Streptophyta</taxon>
        <taxon>Embryophyta</taxon>
        <taxon>Tracheophyta</taxon>
        <taxon>Spermatophyta</taxon>
        <taxon>Magnoliopsida</taxon>
        <taxon>eudicotyledons</taxon>
        <taxon>Gunneridae</taxon>
        <taxon>Pentapetalae</taxon>
        <taxon>asterids</taxon>
        <taxon>campanulids</taxon>
        <taxon>Apiales</taxon>
        <taxon>Apiaceae</taxon>
        <taxon>Apioideae</taxon>
        <taxon>Scandiceae</taxon>
        <taxon>Daucinae</taxon>
        <taxon>Daucus</taxon>
        <taxon>Daucus sect. Daucus</taxon>
    </lineage>
</organism>
<keyword evidence="6" id="KW-0067">ATP-binding</keyword>